<name>A0A6L9UCX7_9HYPH</name>
<gene>
    <name evidence="2" type="ORF">GR212_29805</name>
</gene>
<comment type="caution">
    <text evidence="2">The sequence shown here is derived from an EMBL/GenBank/DDBJ whole genome shotgun (WGS) entry which is preliminary data.</text>
</comment>
<dbReference type="Proteomes" id="UP000483035">
    <property type="component" value="Unassembled WGS sequence"/>
</dbReference>
<dbReference type="EMBL" id="WUEY01000021">
    <property type="protein sequence ID" value="NEI73753.1"/>
    <property type="molecule type" value="Genomic_DNA"/>
</dbReference>
<feature type="signal peptide" evidence="1">
    <location>
        <begin position="1"/>
        <end position="20"/>
    </location>
</feature>
<organism evidence="2 3">
    <name type="scientific">Rhizobium lusitanum</name>
    <dbReference type="NCBI Taxonomy" id="293958"/>
    <lineage>
        <taxon>Bacteria</taxon>
        <taxon>Pseudomonadati</taxon>
        <taxon>Pseudomonadota</taxon>
        <taxon>Alphaproteobacteria</taxon>
        <taxon>Hyphomicrobiales</taxon>
        <taxon>Rhizobiaceae</taxon>
        <taxon>Rhizobium/Agrobacterium group</taxon>
        <taxon>Rhizobium</taxon>
    </lineage>
</organism>
<feature type="chain" id="PRO_5027114695" evidence="1">
    <location>
        <begin position="21"/>
        <end position="74"/>
    </location>
</feature>
<evidence type="ECO:0000313" key="3">
    <source>
        <dbReference type="Proteomes" id="UP000483035"/>
    </source>
</evidence>
<sequence>MKILLSAWLSLAAVCTPLSAFGDTMDFRLHKAVAGRMPMAITADVYRGGGMRLHCAGRLGYDDIVRLREETGAT</sequence>
<accession>A0A6L9UCX7</accession>
<evidence type="ECO:0000313" key="2">
    <source>
        <dbReference type="EMBL" id="NEI73753.1"/>
    </source>
</evidence>
<proteinExistence type="predicted"/>
<reference evidence="2 3" key="1">
    <citation type="submission" date="2019-12" db="EMBL/GenBank/DDBJ databases">
        <title>Rhizobium genotypes associated with high levels of biological nitrogen fixation by grain legumes in a temperate-maritime cropping system.</title>
        <authorList>
            <person name="Maluk M."/>
            <person name="Francesc Ferrando Molina F."/>
            <person name="Lopez Del Egido L."/>
            <person name="Lafos M."/>
            <person name="Langarica-Fuentes A."/>
            <person name="Gebre Yohannes G."/>
            <person name="Young M.W."/>
            <person name="Martin P."/>
            <person name="Gantlett R."/>
            <person name="Kenicer G."/>
            <person name="Hawes C."/>
            <person name="Begg G.S."/>
            <person name="Quilliam R.S."/>
            <person name="Squire G.R."/>
            <person name="Poole P.S."/>
            <person name="Young P.W."/>
            <person name="Iannetta P.M."/>
            <person name="James E.K."/>
        </authorList>
    </citation>
    <scope>NUCLEOTIDE SEQUENCE [LARGE SCALE GENOMIC DNA]</scope>
    <source>
        <strain evidence="2 3">JHI1118</strain>
    </source>
</reference>
<evidence type="ECO:0000256" key="1">
    <source>
        <dbReference type="SAM" id="SignalP"/>
    </source>
</evidence>
<protein>
    <submittedName>
        <fullName evidence="2">Uncharacterized protein</fullName>
    </submittedName>
</protein>
<dbReference type="AlphaFoldDB" id="A0A6L9UCX7"/>
<keyword evidence="1" id="KW-0732">Signal</keyword>